<reference evidence="2" key="1">
    <citation type="submission" date="2018-05" db="EMBL/GenBank/DDBJ databases">
        <title>Genome Comparison of Lactic Acid Bacteria Isolated from non-Wheat Sourdough.</title>
        <authorList>
            <person name="Rice T."/>
            <person name="Axel C."/>
            <person name="Lynch K.M."/>
            <person name="Benz C."/>
            <person name="Arendt E.K."/>
            <person name="Coffey A."/>
        </authorList>
    </citation>
    <scope>NUCLEOTIDE SEQUENCE</scope>
    <source>
        <strain evidence="2">TR055</strain>
    </source>
</reference>
<evidence type="ECO:0000259" key="1">
    <source>
        <dbReference type="SMART" id="SM00901"/>
    </source>
</evidence>
<sequence>MIMKLNNYQSKNELYIADRVFDTLSIDLCLTNTEFDDHLNYLLQEIRVDALKHEKEVLIKLQEQLKQLESLGVDKQYSADHASWSVFYAFKEIIDQINEKKPNGYKTVYRGQPGNWELRPTLFRSGEQGYSDEFRRNYEHIYKSIAQRFPESVSYYAIESDLDKRAENLAELQHYGLGTPLVDVSANPFISLLFMVDGYSGGGNEPQLDIFFVRENGGNSLYQEVTKQAQNKRISVQKGAFLNFDKLNLDGLSGEKKIPRVCLRLKFVDNTFDKDSVEDLPDMSNANEGNREEKKGNTLVLAVNDIKEKLNSYYYRSEDLYPDFYMYLSVLKNKYADVGEIKTSKWYQLSND</sequence>
<dbReference type="EMBL" id="QFDK01000005">
    <property type="protein sequence ID" value="TOZ04460.1"/>
    <property type="molecule type" value="Genomic_DNA"/>
</dbReference>
<dbReference type="AlphaFoldDB" id="A0AAJ5KBJ7"/>
<dbReference type="SMART" id="SM00901">
    <property type="entry name" value="FRG"/>
    <property type="match status" value="1"/>
</dbReference>
<proteinExistence type="predicted"/>
<organism evidence="2 3">
    <name type="scientific">Levilactobacillus brevis</name>
    <name type="common">Lactobacillus brevis</name>
    <dbReference type="NCBI Taxonomy" id="1580"/>
    <lineage>
        <taxon>Bacteria</taxon>
        <taxon>Bacillati</taxon>
        <taxon>Bacillota</taxon>
        <taxon>Bacilli</taxon>
        <taxon>Lactobacillales</taxon>
        <taxon>Lactobacillaceae</taxon>
        <taxon>Levilactobacillus</taxon>
    </lineage>
</organism>
<dbReference type="Proteomes" id="UP000785759">
    <property type="component" value="Unassembled WGS sequence"/>
</dbReference>
<name>A0AAJ5KBJ7_LEVBR</name>
<protein>
    <recommendedName>
        <fullName evidence="1">FRG domain-containing protein</fullName>
    </recommendedName>
</protein>
<accession>A0AAJ5KBJ7</accession>
<feature type="domain" description="FRG" evidence="1">
    <location>
        <begin position="103"/>
        <end position="212"/>
    </location>
</feature>
<dbReference type="Pfam" id="PF08867">
    <property type="entry name" value="FRG"/>
    <property type="match status" value="1"/>
</dbReference>
<evidence type="ECO:0000313" key="3">
    <source>
        <dbReference type="Proteomes" id="UP000785759"/>
    </source>
</evidence>
<dbReference type="InterPro" id="IPR014966">
    <property type="entry name" value="FRG-dom"/>
</dbReference>
<comment type="caution">
    <text evidence="2">The sequence shown here is derived from an EMBL/GenBank/DDBJ whole genome shotgun (WGS) entry which is preliminary data.</text>
</comment>
<evidence type="ECO:0000313" key="2">
    <source>
        <dbReference type="EMBL" id="TOZ04460.1"/>
    </source>
</evidence>
<gene>
    <name evidence="2" type="ORF">DIS17_05750</name>
</gene>